<dbReference type="InterPro" id="IPR015421">
    <property type="entry name" value="PyrdxlP-dep_Trfase_major"/>
</dbReference>
<keyword evidence="3" id="KW-1185">Reference proteome</keyword>
<dbReference type="EMBL" id="CAUYUJ010014867">
    <property type="protein sequence ID" value="CAK0847061.1"/>
    <property type="molecule type" value="Genomic_DNA"/>
</dbReference>
<evidence type="ECO:0000313" key="2">
    <source>
        <dbReference type="EMBL" id="CAK0847061.1"/>
    </source>
</evidence>
<dbReference type="Gene3D" id="3.40.640.10">
    <property type="entry name" value="Type I PLP-dependent aspartate aminotransferase-like (Major domain)"/>
    <property type="match status" value="1"/>
</dbReference>
<dbReference type="SUPFAM" id="SSF53383">
    <property type="entry name" value="PLP-dependent transferases"/>
    <property type="match status" value="1"/>
</dbReference>
<proteinExistence type="predicted"/>
<name>A0ABN9TMF0_9DINO</name>
<evidence type="ECO:0000256" key="1">
    <source>
        <dbReference type="SAM" id="MobiDB-lite"/>
    </source>
</evidence>
<feature type="non-terminal residue" evidence="2">
    <location>
        <position position="195"/>
    </location>
</feature>
<accession>A0ABN9TMF0</accession>
<organism evidence="2 3">
    <name type="scientific">Prorocentrum cordatum</name>
    <dbReference type="NCBI Taxonomy" id="2364126"/>
    <lineage>
        <taxon>Eukaryota</taxon>
        <taxon>Sar</taxon>
        <taxon>Alveolata</taxon>
        <taxon>Dinophyceae</taxon>
        <taxon>Prorocentrales</taxon>
        <taxon>Prorocentraceae</taxon>
        <taxon>Prorocentrum</taxon>
    </lineage>
</organism>
<sequence length="195" mass="22181">MFNDEKLKDRALMFRDWGRIGNNSEDMSERFGHSVDGIDYDFKFLYGCVGYNMKACEMNAAFGLAQLEKLDRFRAMRARNINRYVENLRARDRTAWTARARPTSSGSPRPGSASAARTPSRRRRWVTNPCQSAVGPRDPNDLAQAAASGSLAPSRKAGVKYVLPQRHDEFDWLAFPLLYHDRKGILQYLESNGVQ</sequence>
<dbReference type="InterPro" id="IPR015424">
    <property type="entry name" value="PyrdxlP-dep_Trfase"/>
</dbReference>
<dbReference type="Pfam" id="PF01041">
    <property type="entry name" value="DegT_DnrJ_EryC1"/>
    <property type="match status" value="1"/>
</dbReference>
<evidence type="ECO:0000313" key="3">
    <source>
        <dbReference type="Proteomes" id="UP001189429"/>
    </source>
</evidence>
<dbReference type="Proteomes" id="UP001189429">
    <property type="component" value="Unassembled WGS sequence"/>
</dbReference>
<protein>
    <submittedName>
        <fullName evidence="2">Uncharacterized protein</fullName>
    </submittedName>
</protein>
<gene>
    <name evidence="2" type="ORF">PCOR1329_LOCUS40377</name>
</gene>
<feature type="region of interest" description="Disordered" evidence="1">
    <location>
        <begin position="95"/>
        <end position="149"/>
    </location>
</feature>
<feature type="compositionally biased region" description="Low complexity" evidence="1">
    <location>
        <begin position="95"/>
        <end position="118"/>
    </location>
</feature>
<reference evidence="2" key="1">
    <citation type="submission" date="2023-10" db="EMBL/GenBank/DDBJ databases">
        <authorList>
            <person name="Chen Y."/>
            <person name="Shah S."/>
            <person name="Dougan E. K."/>
            <person name="Thang M."/>
            <person name="Chan C."/>
        </authorList>
    </citation>
    <scope>NUCLEOTIDE SEQUENCE [LARGE SCALE GENOMIC DNA]</scope>
</reference>
<comment type="caution">
    <text evidence="2">The sequence shown here is derived from an EMBL/GenBank/DDBJ whole genome shotgun (WGS) entry which is preliminary data.</text>
</comment>
<dbReference type="InterPro" id="IPR000653">
    <property type="entry name" value="DegT/StrS_aminotransferase"/>
</dbReference>